<evidence type="ECO:0000313" key="10">
    <source>
        <dbReference type="EMBL" id="KAA5537017.1"/>
    </source>
</evidence>
<dbReference type="InterPro" id="IPR011005">
    <property type="entry name" value="Dihydropteroate_synth-like_sf"/>
</dbReference>
<dbReference type="GO" id="GO:0046654">
    <property type="term" value="P:tetrahydrofolate biosynthetic process"/>
    <property type="evidence" value="ECO:0007669"/>
    <property type="project" value="TreeGrafter"/>
</dbReference>
<comment type="catalytic activity">
    <reaction evidence="1">
        <text>(7,8-dihydropterin-6-yl)methyl diphosphate + 4-aminobenzoate = 7,8-dihydropteroate + diphosphate</text>
        <dbReference type="Rhea" id="RHEA:19949"/>
        <dbReference type="ChEBI" id="CHEBI:17836"/>
        <dbReference type="ChEBI" id="CHEBI:17839"/>
        <dbReference type="ChEBI" id="CHEBI:33019"/>
        <dbReference type="ChEBI" id="CHEBI:72950"/>
        <dbReference type="EC" id="2.5.1.15"/>
    </reaction>
</comment>
<dbReference type="InterPro" id="IPR006390">
    <property type="entry name" value="DHP_synth_dom"/>
</dbReference>
<dbReference type="SUPFAM" id="SSF51717">
    <property type="entry name" value="Dihydropteroate synthetase-like"/>
    <property type="match status" value="1"/>
</dbReference>
<protein>
    <recommendedName>
        <fullName evidence="4">dihydropteroate synthase</fullName>
        <ecNumber evidence="4">2.5.1.15</ecNumber>
    </recommendedName>
</protein>
<dbReference type="CDD" id="cd00739">
    <property type="entry name" value="DHPS"/>
    <property type="match status" value="1"/>
</dbReference>
<dbReference type="GO" id="GO:0046872">
    <property type="term" value="F:metal ion binding"/>
    <property type="evidence" value="ECO:0007669"/>
    <property type="project" value="UniProtKB-KW"/>
</dbReference>
<name>A0A5M6CPL3_9BACT</name>
<feature type="domain" description="Pterin-binding" evidence="9">
    <location>
        <begin position="16"/>
        <end position="268"/>
    </location>
</feature>
<dbReference type="PROSITE" id="PS50972">
    <property type="entry name" value="PTERIN_BINDING"/>
    <property type="match status" value="1"/>
</dbReference>
<dbReference type="GO" id="GO:0004156">
    <property type="term" value="F:dihydropteroate synthase activity"/>
    <property type="evidence" value="ECO:0007669"/>
    <property type="project" value="UniProtKB-EC"/>
</dbReference>
<dbReference type="Gene3D" id="3.20.20.20">
    <property type="entry name" value="Dihydropteroate synthase-like"/>
    <property type="match status" value="1"/>
</dbReference>
<evidence type="ECO:0000256" key="3">
    <source>
        <dbReference type="ARBA" id="ARBA00004763"/>
    </source>
</evidence>
<dbReference type="EC" id="2.5.1.15" evidence="4"/>
<evidence type="ECO:0000256" key="8">
    <source>
        <dbReference type="ARBA" id="ARBA00022909"/>
    </source>
</evidence>
<evidence type="ECO:0000256" key="4">
    <source>
        <dbReference type="ARBA" id="ARBA00012458"/>
    </source>
</evidence>
<keyword evidence="6" id="KW-0479">Metal-binding</keyword>
<keyword evidence="7" id="KW-0460">Magnesium</keyword>
<dbReference type="AlphaFoldDB" id="A0A5M6CPL3"/>
<comment type="pathway">
    <text evidence="3">Cofactor biosynthesis; tetrahydrofolate biosynthesis; 7,8-dihydrofolate from 2-amino-4-hydroxy-6-hydroxymethyl-7,8-dihydropteridine diphosphate and 4-aminobenzoate: step 1/2.</text>
</comment>
<dbReference type="PANTHER" id="PTHR20941:SF1">
    <property type="entry name" value="FOLIC ACID SYNTHESIS PROTEIN FOL1"/>
    <property type="match status" value="1"/>
</dbReference>
<proteinExistence type="predicted"/>
<dbReference type="PANTHER" id="PTHR20941">
    <property type="entry name" value="FOLATE SYNTHESIS PROTEINS"/>
    <property type="match status" value="1"/>
</dbReference>
<accession>A0A5M6CPL3</accession>
<comment type="caution">
    <text evidence="10">The sequence shown here is derived from an EMBL/GenBank/DDBJ whole genome shotgun (WGS) entry which is preliminary data.</text>
</comment>
<dbReference type="NCBIfam" id="TIGR01496">
    <property type="entry name" value="DHPS"/>
    <property type="match status" value="1"/>
</dbReference>
<dbReference type="GO" id="GO:0046656">
    <property type="term" value="P:folic acid biosynthetic process"/>
    <property type="evidence" value="ECO:0007669"/>
    <property type="project" value="UniProtKB-KW"/>
</dbReference>
<sequence length="276" mass="30329">MLNLNCKGRLLVSAQPVVMGILNITPDSFYTKGRENSVAEHVDNADKMMEAGAAIIDIGGLSTRPGAIEISETEESDRVLPVIESIKKSFPGCFLSIDTYRSMVAAEAVQAGADIVNDISAGNLDGQMLSTVGSLNVPYIAMHMKGTPRTMQQNANYDNVTFEVLEYFIEKIKACKEAGIKDIILDPGFGFAKTSEHNFRLLKELHTLKILELPVLAGVSRKSMIYKLLKTNAENALNGTTALHMLALQQGAEILRVHDVKEAMECIRLFTYYKEV</sequence>
<gene>
    <name evidence="10" type="primary">folP</name>
    <name evidence="10" type="ORF">F0919_04920</name>
</gene>
<comment type="cofactor">
    <cofactor evidence="2">
        <name>Mg(2+)</name>
        <dbReference type="ChEBI" id="CHEBI:18420"/>
    </cofactor>
</comment>
<evidence type="ECO:0000313" key="11">
    <source>
        <dbReference type="Proteomes" id="UP000323632"/>
    </source>
</evidence>
<keyword evidence="5 10" id="KW-0808">Transferase</keyword>
<dbReference type="GO" id="GO:0005829">
    <property type="term" value="C:cytosol"/>
    <property type="evidence" value="ECO:0007669"/>
    <property type="project" value="TreeGrafter"/>
</dbReference>
<dbReference type="RefSeq" id="WP_150031593.1">
    <property type="nucleotide sequence ID" value="NZ_VWSH01000001.1"/>
</dbReference>
<dbReference type="PROSITE" id="PS00793">
    <property type="entry name" value="DHPS_2"/>
    <property type="match status" value="1"/>
</dbReference>
<dbReference type="Pfam" id="PF00809">
    <property type="entry name" value="Pterin_bind"/>
    <property type="match status" value="1"/>
</dbReference>
<evidence type="ECO:0000259" key="9">
    <source>
        <dbReference type="PROSITE" id="PS50972"/>
    </source>
</evidence>
<dbReference type="Proteomes" id="UP000323632">
    <property type="component" value="Unassembled WGS sequence"/>
</dbReference>
<keyword evidence="11" id="KW-1185">Reference proteome</keyword>
<organism evidence="10 11">
    <name type="scientific">Taibaiella lutea</name>
    <dbReference type="NCBI Taxonomy" id="2608001"/>
    <lineage>
        <taxon>Bacteria</taxon>
        <taxon>Pseudomonadati</taxon>
        <taxon>Bacteroidota</taxon>
        <taxon>Chitinophagia</taxon>
        <taxon>Chitinophagales</taxon>
        <taxon>Chitinophagaceae</taxon>
        <taxon>Taibaiella</taxon>
    </lineage>
</organism>
<dbReference type="EMBL" id="VWSH01000001">
    <property type="protein sequence ID" value="KAA5537017.1"/>
    <property type="molecule type" value="Genomic_DNA"/>
</dbReference>
<keyword evidence="8" id="KW-0289">Folate biosynthesis</keyword>
<evidence type="ECO:0000256" key="7">
    <source>
        <dbReference type="ARBA" id="ARBA00022842"/>
    </source>
</evidence>
<dbReference type="InterPro" id="IPR045031">
    <property type="entry name" value="DHP_synth-like"/>
</dbReference>
<dbReference type="InterPro" id="IPR000489">
    <property type="entry name" value="Pterin-binding_dom"/>
</dbReference>
<evidence type="ECO:0000256" key="5">
    <source>
        <dbReference type="ARBA" id="ARBA00022679"/>
    </source>
</evidence>
<reference evidence="10 11" key="1">
    <citation type="submission" date="2019-09" db="EMBL/GenBank/DDBJ databases">
        <title>Genome sequence and assembly of Taibaiella sp.</title>
        <authorList>
            <person name="Chhetri G."/>
        </authorList>
    </citation>
    <scope>NUCLEOTIDE SEQUENCE [LARGE SCALE GENOMIC DNA]</scope>
    <source>
        <strain evidence="10 11">KVB11</strain>
    </source>
</reference>
<evidence type="ECO:0000256" key="6">
    <source>
        <dbReference type="ARBA" id="ARBA00022723"/>
    </source>
</evidence>
<evidence type="ECO:0000256" key="1">
    <source>
        <dbReference type="ARBA" id="ARBA00000012"/>
    </source>
</evidence>
<evidence type="ECO:0000256" key="2">
    <source>
        <dbReference type="ARBA" id="ARBA00001946"/>
    </source>
</evidence>